<dbReference type="SUPFAM" id="SSF52540">
    <property type="entry name" value="P-loop containing nucleoside triphosphate hydrolases"/>
    <property type="match status" value="1"/>
</dbReference>
<sequence length="1453" mass="163902">MAGTRREAGIGRLSRLLAPLKSFLIRLTRRPRSPQPSPKPSDRLHISSPTISAELPGIPPSSNSSPQNCDVDVARLSSPTIPHDLYQKNLERLPQSPTQGFNGLASTGWHVLRQTLSVTKEFSEVFPPLKAAIGGLLSIMEFVDMINVVQEDFNELATRIESFNRLLERYQTQQAELPRSVKDRLSKFSGALNGQIEIIRDKMRRGVVKRTLEAPSDSQELVRIVRTLTALVDGFAIDTAISTDINVEEIRSQIGIWLITPFAHFSHKVSYAGKLTTVAQRIDRYLQVNVEAILRPIRSALFELDEYHEEYKGCLPGTRTAILIRAKETLRSALTSGDGQKFWLTGVSGSGKSTLSTSLVSALRADGITVATFFCRRDQVDRCNPCRVIPTLAWYLASELPEFRTSLGPILLELEEGRKALPTHPMAQLNTLLLRPLWDLATVHASRPCLSPPIVILIDALDESDESSRLLLVDAFTSINFPVGVSIVLVSRKTRDLKQRLQSIPVLLDLDQHLHSPDMDHDIRLYLENRLRYIREQQHEDANWPSEIEVSSLTKRADGLFIWAVIACNFIEQPSCRNELSRLLKSNVVVGIDDLYAYTLGYEFSKMHGKDAWVRDYRSVMGCIICSISPLSPTDIAFLLGKRLNVVNATLQILQPLLTNDQDHVRLIHASLADYLLDKKRSQQLWVPHSYLHLALARGSLNVLIQFSEERSSSLNLEALSGPSDFAELSYSYSSIPSHIQYSSTFWARHLVQAQLDDDELFKIGNLVKTFLESSFLSWVESLSVLHIVPSGLHSLNCLYAWTQEWELSFQDLALDSHRFLETFRVPIQSKAAHIYISALPWAPSSSLIAQIYLEKLDPNRCYLPMVLSGLPSEWPSDDSFEELQLDVKGLYHRHSNGLLIFSSDGSLVAHAVDQELRVWNACDGHLICGPLHHNSKILAIAISSDNQFIASSMICNDEISIDGNFSFTIASFPILTATVAPVFHKTIEVYADVAKTRFHEAFLVFSSDSSLLALALNKDLYVWDIHNDLLICGPTHHPANILALEISSNNQYIACSAMHNPSPGSDGIDDCYLVDITVFPISPATRSPSFLRNIKVPIALEAKRMRFMAFSKDCLHIHTPQQYFDYGKEMDIWNIKTGKQVLSCSTEHWSPLLSWQSSDRAIFEHMTGWLLKDDFFTSSEAYCFIPYYGWDIRQSLLMQLPCPTAVHDTYKVAVILDQDPLIIQFPRDWIWDRETNGTDSDSLTSLDAGVMSSRISASLSSLSIPSQKAIGLENQDQTDLSDEPSNLISHIPQQPSVAFNDSGWFFGSAEVQIYMRYRSILEDMQYAELCENFTLQQEESIMIISSVVQYFSEGTLFVLMFEMHTHSEFGFDYIDPVSMPFVQIFSQLPSDVPLWVTQHDKSGTTERLKFKFIPFHYPKEIPGTKQFLIIGQRGFWPVYIMFDSISNPQGKR</sequence>
<dbReference type="InterPro" id="IPR036537">
    <property type="entry name" value="Adaptor_Cbl_N_dom_sf"/>
</dbReference>
<dbReference type="Gene3D" id="2.130.10.10">
    <property type="entry name" value="YVTN repeat-like/Quinoprotein amine dehydrogenase"/>
    <property type="match status" value="2"/>
</dbReference>
<dbReference type="InterPro" id="IPR059179">
    <property type="entry name" value="MLKL-like_MCAfunc"/>
</dbReference>
<dbReference type="InterPro" id="IPR056884">
    <property type="entry name" value="NPHP3-like_N"/>
</dbReference>
<gene>
    <name evidence="4" type="ORF">GGU10DRAFT_422590</name>
</gene>
<dbReference type="Pfam" id="PF24883">
    <property type="entry name" value="NPHP3_N"/>
    <property type="match status" value="1"/>
</dbReference>
<dbReference type="Proteomes" id="UP001163798">
    <property type="component" value="Unassembled WGS sequence"/>
</dbReference>
<comment type="caution">
    <text evidence="4">The sequence shown here is derived from an EMBL/GenBank/DDBJ whole genome shotgun (WGS) entry which is preliminary data.</text>
</comment>
<dbReference type="InterPro" id="IPR027417">
    <property type="entry name" value="P-loop_NTPase"/>
</dbReference>
<dbReference type="PANTHER" id="PTHR10039">
    <property type="entry name" value="AMELOGENIN"/>
    <property type="match status" value="1"/>
</dbReference>
<evidence type="ECO:0000259" key="3">
    <source>
        <dbReference type="Pfam" id="PF24883"/>
    </source>
</evidence>
<keyword evidence="5" id="KW-1185">Reference proteome</keyword>
<reference evidence="4" key="1">
    <citation type="submission" date="2022-08" db="EMBL/GenBank/DDBJ databases">
        <authorList>
            <consortium name="DOE Joint Genome Institute"/>
            <person name="Min B."/>
            <person name="Riley R."/>
            <person name="Sierra-Patev S."/>
            <person name="Naranjo-Ortiz M."/>
            <person name="Looney B."/>
            <person name="Konkel Z."/>
            <person name="Slot J.C."/>
            <person name="Sakamoto Y."/>
            <person name="Steenwyk J.L."/>
            <person name="Rokas A."/>
            <person name="Carro J."/>
            <person name="Camarero S."/>
            <person name="Ferreira P."/>
            <person name="Molpeceres G."/>
            <person name="Ruiz-Duenas F.J."/>
            <person name="Serrano A."/>
            <person name="Henrissat B."/>
            <person name="Drula E."/>
            <person name="Hughes K.W."/>
            <person name="Mata J.L."/>
            <person name="Ishikawa N.K."/>
            <person name="Vargas-Isla R."/>
            <person name="Ushijima S."/>
            <person name="Smith C.A."/>
            <person name="Ahrendt S."/>
            <person name="Andreopoulos W."/>
            <person name="He G."/>
            <person name="Labutti K."/>
            <person name="Lipzen A."/>
            <person name="Ng V."/>
            <person name="Sandor L."/>
            <person name="Barry K."/>
            <person name="Martinez A.T."/>
            <person name="Xiao Y."/>
            <person name="Gibbons J.G."/>
            <person name="Terashima K."/>
            <person name="Hibbett D.S."/>
            <person name="Grigoriev I.V."/>
        </authorList>
    </citation>
    <scope>NUCLEOTIDE SEQUENCE</scope>
    <source>
        <strain evidence="4">TFB10291</strain>
    </source>
</reference>
<evidence type="ECO:0000256" key="1">
    <source>
        <dbReference type="ARBA" id="ARBA00022737"/>
    </source>
</evidence>
<feature type="domain" description="Nephrocystin 3-like N-terminal" evidence="3">
    <location>
        <begin position="327"/>
        <end position="492"/>
    </location>
</feature>
<dbReference type="EMBL" id="MU793340">
    <property type="protein sequence ID" value="KAJ3785512.1"/>
    <property type="molecule type" value="Genomic_DNA"/>
</dbReference>
<organism evidence="4 5">
    <name type="scientific">Lentinula aff. detonsa</name>
    <dbReference type="NCBI Taxonomy" id="2804958"/>
    <lineage>
        <taxon>Eukaryota</taxon>
        <taxon>Fungi</taxon>
        <taxon>Dikarya</taxon>
        <taxon>Basidiomycota</taxon>
        <taxon>Agaricomycotina</taxon>
        <taxon>Agaricomycetes</taxon>
        <taxon>Agaricomycetidae</taxon>
        <taxon>Agaricales</taxon>
        <taxon>Marasmiineae</taxon>
        <taxon>Omphalotaceae</taxon>
        <taxon>Lentinula</taxon>
    </lineage>
</organism>
<proteinExistence type="predicted"/>
<name>A0AA38L4I2_9AGAR</name>
<dbReference type="CDD" id="cd21037">
    <property type="entry name" value="MLKL_NTD"/>
    <property type="match status" value="1"/>
</dbReference>
<evidence type="ECO:0000256" key="2">
    <source>
        <dbReference type="SAM" id="MobiDB-lite"/>
    </source>
</evidence>
<evidence type="ECO:0000313" key="4">
    <source>
        <dbReference type="EMBL" id="KAJ3785512.1"/>
    </source>
</evidence>
<keyword evidence="1" id="KW-0677">Repeat</keyword>
<dbReference type="Gene3D" id="3.40.50.300">
    <property type="entry name" value="P-loop containing nucleotide triphosphate hydrolases"/>
    <property type="match status" value="1"/>
</dbReference>
<dbReference type="InterPro" id="IPR015943">
    <property type="entry name" value="WD40/YVTN_repeat-like_dom_sf"/>
</dbReference>
<evidence type="ECO:0000313" key="5">
    <source>
        <dbReference type="Proteomes" id="UP001163798"/>
    </source>
</evidence>
<accession>A0AA38L4I2</accession>
<feature type="region of interest" description="Disordered" evidence="2">
    <location>
        <begin position="27"/>
        <end position="71"/>
    </location>
</feature>
<dbReference type="GO" id="GO:0007166">
    <property type="term" value="P:cell surface receptor signaling pathway"/>
    <property type="evidence" value="ECO:0007669"/>
    <property type="project" value="InterPro"/>
</dbReference>
<dbReference type="Gene3D" id="1.20.930.20">
    <property type="entry name" value="Adaptor protein Cbl, N-terminal domain"/>
    <property type="match status" value="1"/>
</dbReference>
<dbReference type="PANTHER" id="PTHR10039:SF17">
    <property type="entry name" value="FUNGAL STAND N-TERMINAL GOODBYE DOMAIN-CONTAINING PROTEIN-RELATED"/>
    <property type="match status" value="1"/>
</dbReference>
<dbReference type="SUPFAM" id="SSF82171">
    <property type="entry name" value="DPP6 N-terminal domain-like"/>
    <property type="match status" value="1"/>
</dbReference>
<protein>
    <recommendedName>
        <fullName evidence="3">Nephrocystin 3-like N-terminal domain-containing protein</fullName>
    </recommendedName>
</protein>